<gene>
    <name evidence="4" type="ORF">CVLEPA_LOCUS9228</name>
</gene>
<dbReference type="PROSITE" id="PS51203">
    <property type="entry name" value="CS"/>
    <property type="match status" value="1"/>
</dbReference>
<organism evidence="4 5">
    <name type="scientific">Clavelina lepadiformis</name>
    <name type="common">Light-bulb sea squirt</name>
    <name type="synonym">Ascidia lepadiformis</name>
    <dbReference type="NCBI Taxonomy" id="159417"/>
    <lineage>
        <taxon>Eukaryota</taxon>
        <taxon>Metazoa</taxon>
        <taxon>Chordata</taxon>
        <taxon>Tunicata</taxon>
        <taxon>Ascidiacea</taxon>
        <taxon>Aplousobranchia</taxon>
        <taxon>Clavelinidae</taxon>
        <taxon>Clavelina</taxon>
    </lineage>
</organism>
<evidence type="ECO:0000313" key="4">
    <source>
        <dbReference type="EMBL" id="CAK8678956.1"/>
    </source>
</evidence>
<dbReference type="InterPro" id="IPR039742">
    <property type="entry name" value="Shq1"/>
</dbReference>
<comment type="similarity">
    <text evidence="1">Belongs to the SHQ1 family.</text>
</comment>
<dbReference type="PANTHER" id="PTHR12967:SF0">
    <property type="entry name" value="PROTEIN SHQ1 HOMOLOG"/>
    <property type="match status" value="1"/>
</dbReference>
<feature type="domain" description="CS" evidence="3">
    <location>
        <begin position="1"/>
        <end position="88"/>
    </location>
</feature>
<dbReference type="InterPro" id="IPR008978">
    <property type="entry name" value="HSP20-like_chaperone"/>
</dbReference>
<evidence type="ECO:0000259" key="3">
    <source>
        <dbReference type="PROSITE" id="PS51203"/>
    </source>
</evidence>
<dbReference type="Proteomes" id="UP001642483">
    <property type="component" value="Unassembled WGS sequence"/>
</dbReference>
<reference evidence="4 5" key="1">
    <citation type="submission" date="2024-02" db="EMBL/GenBank/DDBJ databases">
        <authorList>
            <person name="Daric V."/>
            <person name="Darras S."/>
        </authorList>
    </citation>
    <scope>NUCLEOTIDE SEQUENCE [LARGE SCALE GENOMIC DNA]</scope>
</reference>
<dbReference type="InterPro" id="IPR048696">
    <property type="entry name" value="SHQ1-like_CS"/>
</dbReference>
<evidence type="ECO:0000313" key="5">
    <source>
        <dbReference type="Proteomes" id="UP001642483"/>
    </source>
</evidence>
<evidence type="ECO:0000256" key="1">
    <source>
        <dbReference type="ARBA" id="ARBA00005607"/>
    </source>
</evidence>
<dbReference type="InterPro" id="IPR007052">
    <property type="entry name" value="CS_dom"/>
</dbReference>
<protein>
    <recommendedName>
        <fullName evidence="2">Protein SHQ1 homolog</fullName>
    </recommendedName>
</protein>
<dbReference type="Gene3D" id="2.60.40.790">
    <property type="match status" value="1"/>
</dbReference>
<dbReference type="SUPFAM" id="SSF49764">
    <property type="entry name" value="HSP20-like chaperones"/>
    <property type="match status" value="1"/>
</dbReference>
<dbReference type="EMBL" id="CAWYQH010000057">
    <property type="protein sequence ID" value="CAK8678956.1"/>
    <property type="molecule type" value="Genomic_DNA"/>
</dbReference>
<dbReference type="Pfam" id="PF04925">
    <property type="entry name" value="SHQ1"/>
    <property type="match status" value="1"/>
</dbReference>
<name>A0ABP0FH16_CLALP</name>
<dbReference type="Pfam" id="PF21413">
    <property type="entry name" value="SHQ1-like_CS"/>
    <property type="match status" value="1"/>
</dbReference>
<proteinExistence type="inferred from homology"/>
<dbReference type="InterPro" id="IPR007009">
    <property type="entry name" value="Shq1_C"/>
</dbReference>
<keyword evidence="5" id="KW-1185">Reference proteome</keyword>
<sequence length="422" mass="49022">MLTPRFELRQEPNTIHVIIFAPYTKVLDVNITVQDNEFVFYAKPYLLRLHFPESLQEEGSLCEYIADDGAYSISIPKLIKGQYFPKLEFLNLILNKVEKTCKIPSVEILEDDTKSATKKVYLTNESLSVKCGFKTTCGYGFANKKFNVLYKEEFCHLVSIADPDLVDVKERAELREKCEEDKFDSDYYLADLYENKEIEKLLSFTPWWTSSELVSFTQEDNVVLQKLPNRDYLLDKEEHQIVLCGLVDILFAYVYDVYTTNGEHNIESSWTIKTISPTFSWFDTSRSIQETIVACFRRSLCYPLYRNWNLSNKVKHDVAELFKRGTRHILHCLLRVWGIFNTADTSPCNILNDLYVTDYCVWLQKAPNGHENMTHVAQLLDDIALTKQDLNLDIHFIEQAAELVLQEDEEGDLNTDLDNLTI</sequence>
<dbReference type="PANTHER" id="PTHR12967">
    <property type="entry name" value="PROTEIN SHQ1 HOMOLOG"/>
    <property type="match status" value="1"/>
</dbReference>
<evidence type="ECO:0000256" key="2">
    <source>
        <dbReference type="ARBA" id="ARBA00013750"/>
    </source>
</evidence>
<comment type="caution">
    <text evidence="4">The sequence shown here is derived from an EMBL/GenBank/DDBJ whole genome shotgun (WGS) entry which is preliminary data.</text>
</comment>
<accession>A0ABP0FH16</accession>